<dbReference type="RefSeq" id="WP_153790654.1">
    <property type="nucleotide sequence ID" value="NZ_CP045915.1"/>
</dbReference>
<dbReference type="KEGG" id="grc:GI584_06265"/>
<dbReference type="Pfam" id="PF13508">
    <property type="entry name" value="Acetyltransf_7"/>
    <property type="match status" value="1"/>
</dbReference>
<dbReference type="SUPFAM" id="SSF55729">
    <property type="entry name" value="Acyl-CoA N-acyltransferases (Nat)"/>
    <property type="match status" value="1"/>
</dbReference>
<dbReference type="Gene3D" id="3.40.630.30">
    <property type="match status" value="1"/>
</dbReference>
<dbReference type="GO" id="GO:0016747">
    <property type="term" value="F:acyltransferase activity, transferring groups other than amino-acyl groups"/>
    <property type="evidence" value="ECO:0007669"/>
    <property type="project" value="InterPro"/>
</dbReference>
<keyword evidence="3" id="KW-1185">Reference proteome</keyword>
<keyword evidence="2" id="KW-0808">Transferase</keyword>
<dbReference type="PROSITE" id="PS51186">
    <property type="entry name" value="GNAT"/>
    <property type="match status" value="1"/>
</dbReference>
<dbReference type="InterPro" id="IPR016181">
    <property type="entry name" value="Acyl_CoA_acyltransferase"/>
</dbReference>
<reference evidence="2 3" key="1">
    <citation type="submission" date="2019-11" db="EMBL/GenBank/DDBJ databases">
        <title>Gracilibacillus salitolerans sp. nov., a moderate halophile isolated from a saline soil in northwest China.</title>
        <authorList>
            <person name="Gan L."/>
        </authorList>
    </citation>
    <scope>NUCLEOTIDE SEQUENCE [LARGE SCALE GENOMIC DNA]</scope>
    <source>
        <strain evidence="2 3">SCU50</strain>
    </source>
</reference>
<sequence length="95" mass="10949">MQSPTLDISDQNGFIQSIVVDPEQQNKKTAKYLLETAEQVFKQSNAKKIIAGQDFNHYFPGVPTNATNGTTHIHFYQKLGFKPWKQYQTFEKNIQ</sequence>
<dbReference type="Proteomes" id="UP000339690">
    <property type="component" value="Chromosome"/>
</dbReference>
<gene>
    <name evidence="2" type="ORF">GI584_06265</name>
</gene>
<evidence type="ECO:0000313" key="3">
    <source>
        <dbReference type="Proteomes" id="UP000339690"/>
    </source>
</evidence>
<dbReference type="CDD" id="cd04301">
    <property type="entry name" value="NAT_SF"/>
    <property type="match status" value="1"/>
</dbReference>
<evidence type="ECO:0000313" key="2">
    <source>
        <dbReference type="EMBL" id="QGH33645.1"/>
    </source>
</evidence>
<protein>
    <submittedName>
        <fullName evidence="2">GNAT family N-acetyltransferase</fullName>
    </submittedName>
</protein>
<dbReference type="EMBL" id="CP045915">
    <property type="protein sequence ID" value="QGH33645.1"/>
    <property type="molecule type" value="Genomic_DNA"/>
</dbReference>
<proteinExistence type="predicted"/>
<dbReference type="AlphaFoldDB" id="A0A5Q2TGA7"/>
<accession>A0A5Q2TGA7</accession>
<name>A0A5Q2TGA7_9BACI</name>
<dbReference type="InterPro" id="IPR000182">
    <property type="entry name" value="GNAT_dom"/>
</dbReference>
<organism evidence="2 3">
    <name type="scientific">Gracilibacillus salitolerans</name>
    <dbReference type="NCBI Taxonomy" id="2663022"/>
    <lineage>
        <taxon>Bacteria</taxon>
        <taxon>Bacillati</taxon>
        <taxon>Bacillota</taxon>
        <taxon>Bacilli</taxon>
        <taxon>Bacillales</taxon>
        <taxon>Bacillaceae</taxon>
        <taxon>Gracilibacillus</taxon>
    </lineage>
</organism>
<feature type="domain" description="N-acetyltransferase" evidence="1">
    <location>
        <begin position="1"/>
        <end position="95"/>
    </location>
</feature>
<evidence type="ECO:0000259" key="1">
    <source>
        <dbReference type="PROSITE" id="PS51186"/>
    </source>
</evidence>